<name>A0A0L0HB64_SPIPD</name>
<keyword evidence="1" id="KW-0732">Signal</keyword>
<dbReference type="RefSeq" id="XP_016606211.1">
    <property type="nucleotide sequence ID" value="XM_016754775.1"/>
</dbReference>
<accession>A0A0L0HB64</accession>
<sequence length="364" mass="40873">MRHSATLISLFFKTLPAQFAVDSCHILCTMSAITDKIFFRLAIAKSDGTMTTDKIIPFPHSNGIVNMREVQEAFGLQSVERVGSTLADTQPIYTDARGGNLVPFMPGEIVLITGPEGVERKQPFGQTTWSHVLEATGCKYNGEEWEIRAEMEMIEEPDEWLLQSLQRYISIWPLTSEHARRAIIDLILTAVLSRAEFKKQLRPYTEKTMGISQLTPSGMRTLSGRPDYLIGHGNLVPITVPDPQHESHLVVLEAKLAWDEEQDILQCVAGAAVVHAKRREANKSNRKTWGVLTNARIWTGCAIDDNGEISIAGDPFILFYYRTRRDLVWADIKDVYSFIVHIMRLSYEASPTTTPCTSVESMEG</sequence>
<evidence type="ECO:0000313" key="3">
    <source>
        <dbReference type="Proteomes" id="UP000053201"/>
    </source>
</evidence>
<keyword evidence="3" id="KW-1185">Reference proteome</keyword>
<evidence type="ECO:0008006" key="4">
    <source>
        <dbReference type="Google" id="ProtNLM"/>
    </source>
</evidence>
<dbReference type="STRING" id="645134.A0A0L0HB64"/>
<proteinExistence type="predicted"/>
<dbReference type="VEuPathDB" id="FungiDB:SPPG_06575"/>
<dbReference type="GeneID" id="27689867"/>
<organism evidence="2 3">
    <name type="scientific">Spizellomyces punctatus (strain DAOM BR117)</name>
    <dbReference type="NCBI Taxonomy" id="645134"/>
    <lineage>
        <taxon>Eukaryota</taxon>
        <taxon>Fungi</taxon>
        <taxon>Fungi incertae sedis</taxon>
        <taxon>Chytridiomycota</taxon>
        <taxon>Chytridiomycota incertae sedis</taxon>
        <taxon>Chytridiomycetes</taxon>
        <taxon>Spizellomycetales</taxon>
        <taxon>Spizellomycetaceae</taxon>
        <taxon>Spizellomyces</taxon>
    </lineage>
</organism>
<gene>
    <name evidence="2" type="ORF">SPPG_06575</name>
</gene>
<evidence type="ECO:0000256" key="1">
    <source>
        <dbReference type="SAM" id="SignalP"/>
    </source>
</evidence>
<dbReference type="EMBL" id="KQ257461">
    <property type="protein sequence ID" value="KNC98171.1"/>
    <property type="molecule type" value="Genomic_DNA"/>
</dbReference>
<dbReference type="OrthoDB" id="2152036at2759"/>
<feature type="chain" id="PRO_5005539862" description="Restriction endonuclease" evidence="1">
    <location>
        <begin position="17"/>
        <end position="364"/>
    </location>
</feature>
<evidence type="ECO:0000313" key="2">
    <source>
        <dbReference type="EMBL" id="KNC98171.1"/>
    </source>
</evidence>
<feature type="signal peptide" evidence="1">
    <location>
        <begin position="1"/>
        <end position="16"/>
    </location>
</feature>
<dbReference type="Proteomes" id="UP000053201">
    <property type="component" value="Unassembled WGS sequence"/>
</dbReference>
<dbReference type="InParanoid" id="A0A0L0HB64"/>
<dbReference type="AlphaFoldDB" id="A0A0L0HB64"/>
<reference evidence="2 3" key="1">
    <citation type="submission" date="2009-08" db="EMBL/GenBank/DDBJ databases">
        <title>The Genome Sequence of Spizellomyces punctatus strain DAOM BR117.</title>
        <authorList>
            <consortium name="The Broad Institute Genome Sequencing Platform"/>
            <person name="Russ C."/>
            <person name="Cuomo C."/>
            <person name="Shea T."/>
            <person name="Young S.K."/>
            <person name="Zeng Q."/>
            <person name="Koehrsen M."/>
            <person name="Haas B."/>
            <person name="Borodovsky M."/>
            <person name="Guigo R."/>
            <person name="Alvarado L."/>
            <person name="Berlin A."/>
            <person name="Bochicchio J."/>
            <person name="Borenstein D."/>
            <person name="Chapman S."/>
            <person name="Chen Z."/>
            <person name="Engels R."/>
            <person name="Freedman E."/>
            <person name="Gellesch M."/>
            <person name="Goldberg J."/>
            <person name="Griggs A."/>
            <person name="Gujja S."/>
            <person name="Heiman D."/>
            <person name="Hepburn T."/>
            <person name="Howarth C."/>
            <person name="Jen D."/>
            <person name="Larson L."/>
            <person name="Lewis B."/>
            <person name="Mehta T."/>
            <person name="Park D."/>
            <person name="Pearson M."/>
            <person name="Roberts A."/>
            <person name="Saif S."/>
            <person name="Shenoy N."/>
            <person name="Sisk P."/>
            <person name="Stolte C."/>
            <person name="Sykes S."/>
            <person name="Thomson T."/>
            <person name="Walk T."/>
            <person name="White J."/>
            <person name="Yandava C."/>
            <person name="Burger G."/>
            <person name="Gray M.W."/>
            <person name="Holland P.W.H."/>
            <person name="King N."/>
            <person name="Lang F.B.F."/>
            <person name="Roger A.J."/>
            <person name="Ruiz-Trillo I."/>
            <person name="Lander E."/>
            <person name="Nusbaum C."/>
        </authorList>
    </citation>
    <scope>NUCLEOTIDE SEQUENCE [LARGE SCALE GENOMIC DNA]</scope>
    <source>
        <strain evidence="2 3">DAOM BR117</strain>
    </source>
</reference>
<dbReference type="OMA" id="AKEAWIN"/>
<protein>
    <recommendedName>
        <fullName evidence="4">Restriction endonuclease</fullName>
    </recommendedName>
</protein>